<dbReference type="SUPFAM" id="SSF47676">
    <property type="entry name" value="Conserved domain common to transcription factors TFIIS, elongin A, CRSP70"/>
    <property type="match status" value="1"/>
</dbReference>
<accession>A0AAU9NSI6</accession>
<sequence>MLTASASSSSLPFRILYRYIYVPKFTDVLDRFRPKTYNSSKFSVLCSFKKKAGLIPPLAHVPLHLSLSKFCLDLPVHFVTDGASKAKCLLNEMFNKKVEKSLRHRDALLPGQKETLGQDCTSCTVDVAIKLFEYQEYPEDLMVSFKQEARGMNCLHHCNPPTIHRDLKSSNLLVDKNWTFVAEEDAELNRQSKPAINKHRKLPLLTKVLSKKQLQLEFLDHGVLTLLKNWLEPLPDGSLPNINICAEILKILTEFPIDLDQYDRREQLKKSGLGKGIMFLSKFDEETTSNRKLAKDLVDKWFIWMRDVHKVSSFLGHSLFYWRWVYFLFAAWRACPLLTW</sequence>
<proteinExistence type="predicted"/>
<keyword evidence="1" id="KW-0539">Nucleus</keyword>
<dbReference type="PROSITE" id="PS51319">
    <property type="entry name" value="TFIIS_N"/>
    <property type="match status" value="1"/>
</dbReference>
<dbReference type="PANTHER" id="PTHR47350">
    <property type="entry name" value="PROTEIN IWS1 HOMOLOG 1"/>
    <property type="match status" value="1"/>
</dbReference>
<dbReference type="Gene3D" id="1.10.510.10">
    <property type="entry name" value="Transferase(Phosphotransferase) domain 1"/>
    <property type="match status" value="1"/>
</dbReference>
<name>A0AAU9NSI6_9ASTR</name>
<dbReference type="SUPFAM" id="SSF56112">
    <property type="entry name" value="Protein kinase-like (PK-like)"/>
    <property type="match status" value="1"/>
</dbReference>
<dbReference type="Gene3D" id="1.20.930.10">
    <property type="entry name" value="Conserved domain common to transcription factors TFIIS, elongin A, CRSP70"/>
    <property type="match status" value="1"/>
</dbReference>
<evidence type="ECO:0000313" key="4">
    <source>
        <dbReference type="Proteomes" id="UP001157418"/>
    </source>
</evidence>
<dbReference type="GO" id="GO:0009742">
    <property type="term" value="P:brassinosteroid mediated signaling pathway"/>
    <property type="evidence" value="ECO:0007669"/>
    <property type="project" value="InterPro"/>
</dbReference>
<protein>
    <recommendedName>
        <fullName evidence="2">TFIIS N-terminal domain-containing protein</fullName>
    </recommendedName>
</protein>
<gene>
    <name evidence="3" type="ORF">LVIROSA_LOCUS26956</name>
</gene>
<dbReference type="AlphaFoldDB" id="A0AAU9NSI6"/>
<dbReference type="PANTHER" id="PTHR47350:SF4">
    <property type="entry name" value="PROTEIN IWS1 HOMOLOG 1"/>
    <property type="match status" value="1"/>
</dbReference>
<comment type="subcellular location">
    <subcellularLocation>
        <location evidence="1">Nucleus</location>
    </subcellularLocation>
</comment>
<dbReference type="InterPro" id="IPR035441">
    <property type="entry name" value="TFIIS/LEDGF_dom_sf"/>
</dbReference>
<dbReference type="EMBL" id="CAKMRJ010005412">
    <property type="protein sequence ID" value="CAH1440849.1"/>
    <property type="molecule type" value="Genomic_DNA"/>
</dbReference>
<dbReference type="Proteomes" id="UP001157418">
    <property type="component" value="Unassembled WGS sequence"/>
</dbReference>
<feature type="domain" description="TFIIS N-terminal" evidence="2">
    <location>
        <begin position="225"/>
        <end position="308"/>
    </location>
</feature>
<dbReference type="GO" id="GO:0032784">
    <property type="term" value="P:regulation of DNA-templated transcription elongation"/>
    <property type="evidence" value="ECO:0007669"/>
    <property type="project" value="InterPro"/>
</dbReference>
<keyword evidence="4" id="KW-1185">Reference proteome</keyword>
<evidence type="ECO:0000259" key="2">
    <source>
        <dbReference type="PROSITE" id="PS51319"/>
    </source>
</evidence>
<comment type="caution">
    <text evidence="3">The sequence shown here is derived from an EMBL/GenBank/DDBJ whole genome shotgun (WGS) entry which is preliminary data.</text>
</comment>
<reference evidence="3 4" key="1">
    <citation type="submission" date="2022-01" db="EMBL/GenBank/DDBJ databases">
        <authorList>
            <person name="Xiong W."/>
            <person name="Schranz E."/>
        </authorList>
    </citation>
    <scope>NUCLEOTIDE SEQUENCE [LARGE SCALE GENOMIC DNA]</scope>
</reference>
<dbReference type="InterPro" id="IPR044204">
    <property type="entry name" value="IWS1/2"/>
</dbReference>
<evidence type="ECO:0000313" key="3">
    <source>
        <dbReference type="EMBL" id="CAH1440849.1"/>
    </source>
</evidence>
<dbReference type="Pfam" id="PF08711">
    <property type="entry name" value="Med26"/>
    <property type="match status" value="1"/>
</dbReference>
<evidence type="ECO:0000256" key="1">
    <source>
        <dbReference type="PROSITE-ProRule" id="PRU00649"/>
    </source>
</evidence>
<organism evidence="3 4">
    <name type="scientific">Lactuca virosa</name>
    <dbReference type="NCBI Taxonomy" id="75947"/>
    <lineage>
        <taxon>Eukaryota</taxon>
        <taxon>Viridiplantae</taxon>
        <taxon>Streptophyta</taxon>
        <taxon>Embryophyta</taxon>
        <taxon>Tracheophyta</taxon>
        <taxon>Spermatophyta</taxon>
        <taxon>Magnoliopsida</taxon>
        <taxon>eudicotyledons</taxon>
        <taxon>Gunneridae</taxon>
        <taxon>Pentapetalae</taxon>
        <taxon>asterids</taxon>
        <taxon>campanulids</taxon>
        <taxon>Asterales</taxon>
        <taxon>Asteraceae</taxon>
        <taxon>Cichorioideae</taxon>
        <taxon>Cichorieae</taxon>
        <taxon>Lactucinae</taxon>
        <taxon>Lactuca</taxon>
    </lineage>
</organism>
<dbReference type="InterPro" id="IPR017923">
    <property type="entry name" value="TFIIS_N"/>
</dbReference>
<dbReference type="GO" id="GO:0005634">
    <property type="term" value="C:nucleus"/>
    <property type="evidence" value="ECO:0007669"/>
    <property type="project" value="UniProtKB-SubCell"/>
</dbReference>
<dbReference type="InterPro" id="IPR011009">
    <property type="entry name" value="Kinase-like_dom_sf"/>
</dbReference>